<dbReference type="AlphaFoldDB" id="A0A1B6VHM0"/>
<dbReference type="OrthoDB" id="5295469at2"/>
<dbReference type="GO" id="GO:0043565">
    <property type="term" value="F:sequence-specific DNA binding"/>
    <property type="evidence" value="ECO:0007669"/>
    <property type="project" value="InterPro"/>
</dbReference>
<dbReference type="PRINTS" id="PR00032">
    <property type="entry name" value="HTHARAC"/>
</dbReference>
<keyword evidence="1" id="KW-0805">Transcription regulation</keyword>
<organism evidence="5 6">
    <name type="scientific">Gluconobacter cerinus</name>
    <dbReference type="NCBI Taxonomy" id="38307"/>
    <lineage>
        <taxon>Bacteria</taxon>
        <taxon>Pseudomonadati</taxon>
        <taxon>Pseudomonadota</taxon>
        <taxon>Alphaproteobacteria</taxon>
        <taxon>Acetobacterales</taxon>
        <taxon>Acetobacteraceae</taxon>
        <taxon>Gluconobacter</taxon>
    </lineage>
</organism>
<keyword evidence="3" id="KW-0804">Transcription</keyword>
<evidence type="ECO:0000313" key="6">
    <source>
        <dbReference type="Proteomes" id="UP000077786"/>
    </source>
</evidence>
<dbReference type="Proteomes" id="UP000077786">
    <property type="component" value="Unassembled WGS sequence"/>
</dbReference>
<evidence type="ECO:0000256" key="3">
    <source>
        <dbReference type="ARBA" id="ARBA00023163"/>
    </source>
</evidence>
<evidence type="ECO:0000313" key="5">
    <source>
        <dbReference type="EMBL" id="OAJ66558.1"/>
    </source>
</evidence>
<dbReference type="PATRIC" id="fig|38307.3.peg.2808"/>
<dbReference type="InterPro" id="IPR018060">
    <property type="entry name" value="HTH_AraC"/>
</dbReference>
<dbReference type="Pfam" id="PF12833">
    <property type="entry name" value="HTH_18"/>
    <property type="match status" value="1"/>
</dbReference>
<dbReference type="PROSITE" id="PS01124">
    <property type="entry name" value="HTH_ARAC_FAMILY_2"/>
    <property type="match status" value="1"/>
</dbReference>
<dbReference type="SMART" id="SM00342">
    <property type="entry name" value="HTH_ARAC"/>
    <property type="match status" value="1"/>
</dbReference>
<proteinExistence type="predicted"/>
<evidence type="ECO:0000256" key="1">
    <source>
        <dbReference type="ARBA" id="ARBA00023015"/>
    </source>
</evidence>
<evidence type="ECO:0000259" key="4">
    <source>
        <dbReference type="PROSITE" id="PS01124"/>
    </source>
</evidence>
<dbReference type="RefSeq" id="WP_046900432.1">
    <property type="nucleotide sequence ID" value="NZ_JBDNTQ010000097.1"/>
</dbReference>
<dbReference type="Gene3D" id="1.10.10.60">
    <property type="entry name" value="Homeodomain-like"/>
    <property type="match status" value="1"/>
</dbReference>
<accession>A0A1B6VHM0</accession>
<protein>
    <submittedName>
        <fullName evidence="5">Transcriptional regulator</fullName>
    </submittedName>
</protein>
<reference evidence="5 6" key="1">
    <citation type="submission" date="2016-03" db="EMBL/GenBank/DDBJ databases">
        <title>Draft genome sequence of Gluconobacter cerinus strain CECT 9110.</title>
        <authorList>
            <person name="Sainz F."/>
            <person name="Mas A."/>
            <person name="Torija M.J."/>
        </authorList>
    </citation>
    <scope>NUCLEOTIDE SEQUENCE [LARGE SCALE GENOMIC DNA]</scope>
    <source>
        <strain evidence="5 6">CECT 9110</strain>
    </source>
</reference>
<name>A0A1B6VHM0_9PROT</name>
<dbReference type="PANTHER" id="PTHR43280:SF31">
    <property type="entry name" value="TRANSCRIPTIONAL REGULATORY PROTEIN"/>
    <property type="match status" value="1"/>
</dbReference>
<evidence type="ECO:0000256" key="2">
    <source>
        <dbReference type="ARBA" id="ARBA00023125"/>
    </source>
</evidence>
<keyword evidence="2" id="KW-0238">DNA-binding</keyword>
<sequence length="288" mass="32287">MTQKGPSPELPARIIPLAALATPSQGLQPVVQRRQGASHETIESFLHYFNEERALFTISRYAGGNLYINREQFNRNYHSEKPALGHENLLTNDSILISVTQSGLLNHLPVLSGLPVVHFETQSGPGRFLLTCCELILDGALEASPSQTRTRLFKHLTDLLITTLLDSLGLELSVAGRRKHRQKHIRSYIESRLHEPDLTPKSIANAYGISSRALYLLFDGEPGAVSGWILSRRLERIYKDLQSAEFTSMAIAEIAAKHGFRNAAHFSRRFRQKFGLSPRELRQKKLAG</sequence>
<dbReference type="SUPFAM" id="SSF46689">
    <property type="entry name" value="Homeodomain-like"/>
    <property type="match status" value="1"/>
</dbReference>
<gene>
    <name evidence="5" type="ORF">A0123_02690</name>
</gene>
<dbReference type="GO" id="GO:0003700">
    <property type="term" value="F:DNA-binding transcription factor activity"/>
    <property type="evidence" value="ECO:0007669"/>
    <property type="project" value="InterPro"/>
</dbReference>
<dbReference type="InterPro" id="IPR020449">
    <property type="entry name" value="Tscrpt_reg_AraC-type_HTH"/>
</dbReference>
<dbReference type="PANTHER" id="PTHR43280">
    <property type="entry name" value="ARAC-FAMILY TRANSCRIPTIONAL REGULATOR"/>
    <property type="match status" value="1"/>
</dbReference>
<dbReference type="EMBL" id="LUTU01000014">
    <property type="protein sequence ID" value="OAJ66558.1"/>
    <property type="molecule type" value="Genomic_DNA"/>
</dbReference>
<comment type="caution">
    <text evidence="5">The sequence shown here is derived from an EMBL/GenBank/DDBJ whole genome shotgun (WGS) entry which is preliminary data.</text>
</comment>
<feature type="domain" description="HTH araC/xylS-type" evidence="4">
    <location>
        <begin position="183"/>
        <end position="284"/>
    </location>
</feature>
<dbReference type="InterPro" id="IPR009057">
    <property type="entry name" value="Homeodomain-like_sf"/>
</dbReference>